<dbReference type="AlphaFoldDB" id="A0A1G2R182"/>
<evidence type="ECO:0000256" key="1">
    <source>
        <dbReference type="ARBA" id="ARBA00010797"/>
    </source>
</evidence>
<name>A0A1G2R182_9BACT</name>
<dbReference type="Gene3D" id="2.40.50.100">
    <property type="match status" value="1"/>
</dbReference>
<comment type="similarity">
    <text evidence="1">Belongs to the bacterial ribosomal protein bL27 family.</text>
</comment>
<dbReference type="GO" id="GO:0006412">
    <property type="term" value="P:translation"/>
    <property type="evidence" value="ECO:0007669"/>
    <property type="project" value="InterPro"/>
</dbReference>
<dbReference type="PROSITE" id="PS00831">
    <property type="entry name" value="RIBOSOMAL_L27"/>
    <property type="match status" value="1"/>
</dbReference>
<evidence type="ECO:0000313" key="6">
    <source>
        <dbReference type="EMBL" id="OHA66457.1"/>
    </source>
</evidence>
<dbReference type="PRINTS" id="PR00063">
    <property type="entry name" value="RIBOSOMALL27"/>
</dbReference>
<comment type="caution">
    <text evidence="6">The sequence shown here is derived from an EMBL/GenBank/DDBJ whole genome shotgun (WGS) entry which is preliminary data.</text>
</comment>
<dbReference type="SUPFAM" id="SSF110324">
    <property type="entry name" value="Ribosomal L27 protein-like"/>
    <property type="match status" value="1"/>
</dbReference>
<dbReference type="InterPro" id="IPR001684">
    <property type="entry name" value="Ribosomal_bL27"/>
</dbReference>
<keyword evidence="3" id="KW-0687">Ribonucleoprotein</keyword>
<evidence type="ECO:0000256" key="3">
    <source>
        <dbReference type="ARBA" id="ARBA00023274"/>
    </source>
</evidence>
<sequence>MSTTKAAGTAKNMRDSAPKYLGVKLFAGQLAKPGQIIIRQRGTKFLPGQNVGLGKDYTIFALIKGIVAFGTKRKNGVGKSNRVVKVVNIIPAK</sequence>
<organism evidence="6 7">
    <name type="scientific">Candidatus Wildermuthbacteria bacterium RIFCSPHIGHO2_02_FULL_45_25</name>
    <dbReference type="NCBI Taxonomy" id="1802450"/>
    <lineage>
        <taxon>Bacteria</taxon>
        <taxon>Candidatus Wildermuthiibacteriota</taxon>
    </lineage>
</organism>
<dbReference type="FunFam" id="2.40.50.100:FF:000020">
    <property type="entry name" value="50S ribosomal protein L27"/>
    <property type="match status" value="1"/>
</dbReference>
<dbReference type="Pfam" id="PF01016">
    <property type="entry name" value="Ribosomal_L27"/>
    <property type="match status" value="1"/>
</dbReference>
<dbReference type="EMBL" id="MHTV01000033">
    <property type="protein sequence ID" value="OHA66457.1"/>
    <property type="molecule type" value="Genomic_DNA"/>
</dbReference>
<dbReference type="InterPro" id="IPR018261">
    <property type="entry name" value="Ribosomal_bL27_CS"/>
</dbReference>
<accession>A0A1G2R182</accession>
<keyword evidence="2 6" id="KW-0689">Ribosomal protein</keyword>
<evidence type="ECO:0000256" key="2">
    <source>
        <dbReference type="ARBA" id="ARBA00022980"/>
    </source>
</evidence>
<evidence type="ECO:0000313" key="7">
    <source>
        <dbReference type="Proteomes" id="UP000178092"/>
    </source>
</evidence>
<dbReference type="GO" id="GO:0003735">
    <property type="term" value="F:structural constituent of ribosome"/>
    <property type="evidence" value="ECO:0007669"/>
    <property type="project" value="InterPro"/>
</dbReference>
<dbReference type="PANTHER" id="PTHR15893:SF0">
    <property type="entry name" value="LARGE RIBOSOMAL SUBUNIT PROTEIN BL27M"/>
    <property type="match status" value="1"/>
</dbReference>
<proteinExistence type="inferred from homology"/>
<evidence type="ECO:0000256" key="5">
    <source>
        <dbReference type="ARBA" id="ARBA00035477"/>
    </source>
</evidence>
<reference evidence="6 7" key="1">
    <citation type="journal article" date="2016" name="Nat. Commun.">
        <title>Thousands of microbial genomes shed light on interconnected biogeochemical processes in an aquifer system.</title>
        <authorList>
            <person name="Anantharaman K."/>
            <person name="Brown C.T."/>
            <person name="Hug L.A."/>
            <person name="Sharon I."/>
            <person name="Castelle C.J."/>
            <person name="Probst A.J."/>
            <person name="Thomas B.C."/>
            <person name="Singh A."/>
            <person name="Wilkins M.J."/>
            <person name="Karaoz U."/>
            <person name="Brodie E.L."/>
            <person name="Williams K.H."/>
            <person name="Hubbard S.S."/>
            <person name="Banfield J.F."/>
        </authorList>
    </citation>
    <scope>NUCLEOTIDE SEQUENCE [LARGE SCALE GENOMIC DNA]</scope>
</reference>
<protein>
    <recommendedName>
        <fullName evidence="4">Large ribosomal subunit protein bL27</fullName>
    </recommendedName>
    <alternativeName>
        <fullName evidence="5">50S ribosomal protein L27</fullName>
    </alternativeName>
</protein>
<dbReference type="NCBIfam" id="TIGR00062">
    <property type="entry name" value="L27"/>
    <property type="match status" value="1"/>
</dbReference>
<dbReference type="GO" id="GO:1990904">
    <property type="term" value="C:ribonucleoprotein complex"/>
    <property type="evidence" value="ECO:0007669"/>
    <property type="project" value="UniProtKB-KW"/>
</dbReference>
<dbReference type="Proteomes" id="UP000178092">
    <property type="component" value="Unassembled WGS sequence"/>
</dbReference>
<evidence type="ECO:0000256" key="4">
    <source>
        <dbReference type="ARBA" id="ARBA00035175"/>
    </source>
</evidence>
<dbReference type="GO" id="GO:0005840">
    <property type="term" value="C:ribosome"/>
    <property type="evidence" value="ECO:0007669"/>
    <property type="project" value="UniProtKB-KW"/>
</dbReference>
<gene>
    <name evidence="6" type="ORF">A3C04_01395</name>
</gene>
<dbReference type="PANTHER" id="PTHR15893">
    <property type="entry name" value="RIBOSOMAL PROTEIN L27"/>
    <property type="match status" value="1"/>
</dbReference>